<reference evidence="2" key="2">
    <citation type="submission" date="2015-01" db="EMBL/GenBank/DDBJ databases">
        <title>Evolutionary Origins and Diversification of the Mycorrhizal Mutualists.</title>
        <authorList>
            <consortium name="DOE Joint Genome Institute"/>
            <consortium name="Mycorrhizal Genomics Consortium"/>
            <person name="Kohler A."/>
            <person name="Kuo A."/>
            <person name="Nagy L.G."/>
            <person name="Floudas D."/>
            <person name="Copeland A."/>
            <person name="Barry K.W."/>
            <person name="Cichocki N."/>
            <person name="Veneault-Fourrey C."/>
            <person name="LaButti K."/>
            <person name="Lindquist E.A."/>
            <person name="Lipzen A."/>
            <person name="Lundell T."/>
            <person name="Morin E."/>
            <person name="Murat C."/>
            <person name="Riley R."/>
            <person name="Ohm R."/>
            <person name="Sun H."/>
            <person name="Tunlid A."/>
            <person name="Henrissat B."/>
            <person name="Grigoriev I.V."/>
            <person name="Hibbett D.S."/>
            <person name="Martin F."/>
        </authorList>
    </citation>
    <scope>NUCLEOTIDE SEQUENCE [LARGE SCALE GENOMIC DNA]</scope>
    <source>
        <strain evidence="2">MAFF 305830</strain>
    </source>
</reference>
<dbReference type="Proteomes" id="UP000054097">
    <property type="component" value="Unassembled WGS sequence"/>
</dbReference>
<organism evidence="1 2">
    <name type="scientific">Serendipita vermifera MAFF 305830</name>
    <dbReference type="NCBI Taxonomy" id="933852"/>
    <lineage>
        <taxon>Eukaryota</taxon>
        <taxon>Fungi</taxon>
        <taxon>Dikarya</taxon>
        <taxon>Basidiomycota</taxon>
        <taxon>Agaricomycotina</taxon>
        <taxon>Agaricomycetes</taxon>
        <taxon>Sebacinales</taxon>
        <taxon>Serendipitaceae</taxon>
        <taxon>Serendipita</taxon>
    </lineage>
</organism>
<dbReference type="AlphaFoldDB" id="A0A0C2X021"/>
<protein>
    <submittedName>
        <fullName evidence="1">Uncharacterized protein</fullName>
    </submittedName>
</protein>
<reference evidence="1 2" key="1">
    <citation type="submission" date="2014-04" db="EMBL/GenBank/DDBJ databases">
        <authorList>
            <consortium name="DOE Joint Genome Institute"/>
            <person name="Kuo A."/>
            <person name="Zuccaro A."/>
            <person name="Kohler A."/>
            <person name="Nagy L.G."/>
            <person name="Floudas D."/>
            <person name="Copeland A."/>
            <person name="Barry K.W."/>
            <person name="Cichocki N."/>
            <person name="Veneault-Fourrey C."/>
            <person name="LaButti K."/>
            <person name="Lindquist E.A."/>
            <person name="Lipzen A."/>
            <person name="Lundell T."/>
            <person name="Morin E."/>
            <person name="Murat C."/>
            <person name="Sun H."/>
            <person name="Tunlid A."/>
            <person name="Henrissat B."/>
            <person name="Grigoriev I.V."/>
            <person name="Hibbett D.S."/>
            <person name="Martin F."/>
            <person name="Nordberg H.P."/>
            <person name="Cantor M.N."/>
            <person name="Hua S.X."/>
        </authorList>
    </citation>
    <scope>NUCLEOTIDE SEQUENCE [LARGE SCALE GENOMIC DNA]</scope>
    <source>
        <strain evidence="1 2">MAFF 305830</strain>
    </source>
</reference>
<evidence type="ECO:0000313" key="1">
    <source>
        <dbReference type="EMBL" id="KIM22897.1"/>
    </source>
</evidence>
<keyword evidence="2" id="KW-1185">Reference proteome</keyword>
<sequence>MIPGTELLCHRECRTYHDERKTRGGNDKSLLSAQRRHAQAAYLTKYPRTPARYPCVGSDHQVRNGKLLSIVSRSRAVSSAFSRV</sequence>
<accession>A0A0C2X021</accession>
<evidence type="ECO:0000313" key="2">
    <source>
        <dbReference type="Proteomes" id="UP000054097"/>
    </source>
</evidence>
<gene>
    <name evidence="1" type="ORF">M408DRAFT_277072</name>
</gene>
<proteinExistence type="predicted"/>
<dbReference type="HOGENOM" id="CLU_2528883_0_0_1"/>
<dbReference type="EMBL" id="KN824346">
    <property type="protein sequence ID" value="KIM22897.1"/>
    <property type="molecule type" value="Genomic_DNA"/>
</dbReference>
<name>A0A0C2X021_SERVB</name>